<accession>A0A2W7MH22</accession>
<proteinExistence type="predicted"/>
<keyword evidence="2" id="KW-1185">Reference proteome</keyword>
<dbReference type="EMBL" id="QKZI01000004">
    <property type="protein sequence ID" value="PZX04531.1"/>
    <property type="molecule type" value="Genomic_DNA"/>
</dbReference>
<protein>
    <submittedName>
        <fullName evidence="1">Uncharacterized protein</fullName>
    </submittedName>
</protein>
<evidence type="ECO:0000313" key="1">
    <source>
        <dbReference type="EMBL" id="PZX04531.1"/>
    </source>
</evidence>
<dbReference type="Proteomes" id="UP000248646">
    <property type="component" value="Unassembled WGS sequence"/>
</dbReference>
<reference evidence="1 2" key="1">
    <citation type="submission" date="2018-06" db="EMBL/GenBank/DDBJ databases">
        <title>Genomic Encyclopedia of Type Strains, Phase IV (KMG-IV): sequencing the most valuable type-strain genomes for metagenomic binning, comparative biology and taxonomic classification.</title>
        <authorList>
            <person name="Goeker M."/>
        </authorList>
    </citation>
    <scope>NUCLEOTIDE SEQUENCE [LARGE SCALE GENOMIC DNA]</scope>
    <source>
        <strain evidence="1 2">DSM 5</strain>
    </source>
</reference>
<name>A0A2W7MH22_9BACI</name>
<comment type="caution">
    <text evidence="1">The sequence shown here is derived from an EMBL/GenBank/DDBJ whole genome shotgun (WGS) entry which is preliminary data.</text>
</comment>
<sequence length="32" mass="4044">MYYFSFLGICLYEYYNDLTTDREKIVTEYNFK</sequence>
<dbReference type="AlphaFoldDB" id="A0A2W7MH22"/>
<evidence type="ECO:0000313" key="2">
    <source>
        <dbReference type="Proteomes" id="UP000248646"/>
    </source>
</evidence>
<gene>
    <name evidence="1" type="ORF">C7437_10443</name>
</gene>
<organism evidence="1 2">
    <name type="scientific">Psychrobacillus insolitus</name>
    <dbReference type="NCBI Taxonomy" id="1461"/>
    <lineage>
        <taxon>Bacteria</taxon>
        <taxon>Bacillati</taxon>
        <taxon>Bacillota</taxon>
        <taxon>Bacilli</taxon>
        <taxon>Bacillales</taxon>
        <taxon>Bacillaceae</taxon>
        <taxon>Psychrobacillus</taxon>
    </lineage>
</organism>